<comment type="similarity">
    <text evidence="1">Belongs to the bacterial solute-binding protein 3 family.</text>
</comment>
<evidence type="ECO:0000256" key="1">
    <source>
        <dbReference type="ARBA" id="ARBA00010333"/>
    </source>
</evidence>
<dbReference type="InterPro" id="IPR051455">
    <property type="entry name" value="Bact_solute-bind_prot3"/>
</dbReference>
<dbReference type="Gene3D" id="3.40.190.10">
    <property type="entry name" value="Periplasmic binding protein-like II"/>
    <property type="match status" value="2"/>
</dbReference>
<protein>
    <submittedName>
        <fullName evidence="6">Amino acid ABC transporter substrate-binding protein</fullName>
    </submittedName>
</protein>
<dbReference type="RefSeq" id="WP_327599799.1">
    <property type="nucleotide sequence ID" value="NZ_JAYXHS010000002.1"/>
</dbReference>
<keyword evidence="2" id="KW-0813">Transport</keyword>
<dbReference type="SMART" id="SM00062">
    <property type="entry name" value="PBPb"/>
    <property type="match status" value="1"/>
</dbReference>
<dbReference type="SUPFAM" id="SSF53850">
    <property type="entry name" value="Periplasmic binding protein-like II"/>
    <property type="match status" value="1"/>
</dbReference>
<dbReference type="Pfam" id="PF00497">
    <property type="entry name" value="SBP_bac_3"/>
    <property type="match status" value="1"/>
</dbReference>
<evidence type="ECO:0000259" key="5">
    <source>
        <dbReference type="SMART" id="SM00062"/>
    </source>
</evidence>
<gene>
    <name evidence="6" type="ORF">VVD49_13990</name>
</gene>
<sequence>MLRFAVIATTLLFAAGATQAQALDGRLKKIAADKVITIAYRTDAVPFAFSAPDKSPDGYSVDICKRVVGSIQQQLKLSALNIKWVPVTTDNRFDTVANGGADMECGASSVTQSRLKVVDFSNYIFVETTGLLIKRTTNLKNLSDLAGKKVVVIAGTSNERAVNELMKRRQIAATVLPVKTRDEAFALFDADKADAFASDKLLLLGAANKAKDPGSLVLLGDELSLEPYAIVLPRGDTSLRLAVNTGLAQLYRSEEIISLYKNWFATIGPMDPLNQVSYVLGAIPE</sequence>
<feature type="domain" description="Solute-binding protein family 3/N-terminal" evidence="5">
    <location>
        <begin position="35"/>
        <end position="267"/>
    </location>
</feature>
<evidence type="ECO:0000256" key="4">
    <source>
        <dbReference type="SAM" id="SignalP"/>
    </source>
</evidence>
<evidence type="ECO:0000256" key="3">
    <source>
        <dbReference type="ARBA" id="ARBA00022729"/>
    </source>
</evidence>
<reference evidence="6 7" key="1">
    <citation type="submission" date="2024-01" db="EMBL/GenBank/DDBJ databases">
        <title>Uliginosibacterium soil sp. nov.</title>
        <authorList>
            <person name="Lv Y."/>
        </authorList>
    </citation>
    <scope>NUCLEOTIDE SEQUENCE [LARGE SCALE GENOMIC DNA]</scope>
    <source>
        <strain evidence="6 7">H3</strain>
    </source>
</reference>
<dbReference type="Proteomes" id="UP001331561">
    <property type="component" value="Unassembled WGS sequence"/>
</dbReference>
<evidence type="ECO:0000256" key="2">
    <source>
        <dbReference type="ARBA" id="ARBA00022448"/>
    </source>
</evidence>
<dbReference type="PANTHER" id="PTHR30085">
    <property type="entry name" value="AMINO ACID ABC TRANSPORTER PERMEASE"/>
    <property type="match status" value="1"/>
</dbReference>
<comment type="caution">
    <text evidence="6">The sequence shown here is derived from an EMBL/GenBank/DDBJ whole genome shotgun (WGS) entry which is preliminary data.</text>
</comment>
<name>A0ABU6K5I1_9RHOO</name>
<feature type="signal peptide" evidence="4">
    <location>
        <begin position="1"/>
        <end position="22"/>
    </location>
</feature>
<evidence type="ECO:0000313" key="7">
    <source>
        <dbReference type="Proteomes" id="UP001331561"/>
    </source>
</evidence>
<dbReference type="EMBL" id="JAYXHS010000002">
    <property type="protein sequence ID" value="MEC5386841.1"/>
    <property type="molecule type" value="Genomic_DNA"/>
</dbReference>
<proteinExistence type="inferred from homology"/>
<evidence type="ECO:0000313" key="6">
    <source>
        <dbReference type="EMBL" id="MEC5386841.1"/>
    </source>
</evidence>
<feature type="chain" id="PRO_5046354997" evidence="4">
    <location>
        <begin position="23"/>
        <end position="285"/>
    </location>
</feature>
<dbReference type="InterPro" id="IPR001638">
    <property type="entry name" value="Solute-binding_3/MltF_N"/>
</dbReference>
<accession>A0ABU6K5I1</accession>
<dbReference type="PANTHER" id="PTHR30085:SF2">
    <property type="entry name" value="GLUTAMATE_ASPARTATE IMPORT SOLUTE-BINDING PROTEIN"/>
    <property type="match status" value="1"/>
</dbReference>
<keyword evidence="3 4" id="KW-0732">Signal</keyword>
<dbReference type="CDD" id="cd13688">
    <property type="entry name" value="PBP2_GltI_DEBP"/>
    <property type="match status" value="1"/>
</dbReference>
<keyword evidence="7" id="KW-1185">Reference proteome</keyword>
<organism evidence="6 7">
    <name type="scientific">Uliginosibacterium silvisoli</name>
    <dbReference type="NCBI Taxonomy" id="3114758"/>
    <lineage>
        <taxon>Bacteria</taxon>
        <taxon>Pseudomonadati</taxon>
        <taxon>Pseudomonadota</taxon>
        <taxon>Betaproteobacteria</taxon>
        <taxon>Rhodocyclales</taxon>
        <taxon>Zoogloeaceae</taxon>
        <taxon>Uliginosibacterium</taxon>
    </lineage>
</organism>